<reference evidence="2 3" key="1">
    <citation type="journal article" date="2020" name="Nat. Commun.">
        <title>Genome of Tripterygium wilfordii and identification of cytochrome P450 involved in triptolide biosynthesis.</title>
        <authorList>
            <person name="Tu L."/>
            <person name="Su P."/>
            <person name="Zhang Z."/>
            <person name="Gao L."/>
            <person name="Wang J."/>
            <person name="Hu T."/>
            <person name="Zhou J."/>
            <person name="Zhang Y."/>
            <person name="Zhao Y."/>
            <person name="Liu Y."/>
            <person name="Song Y."/>
            <person name="Tong Y."/>
            <person name="Lu Y."/>
            <person name="Yang J."/>
            <person name="Xu C."/>
            <person name="Jia M."/>
            <person name="Peters R.J."/>
            <person name="Huang L."/>
            <person name="Gao W."/>
        </authorList>
    </citation>
    <scope>NUCLEOTIDE SEQUENCE [LARGE SCALE GENOMIC DNA]</scope>
    <source>
        <strain evidence="3">cv. XIE 37</strain>
        <tissue evidence="2">Leaf</tissue>
    </source>
</reference>
<dbReference type="PANTHER" id="PTHR11260:SF614">
    <property type="entry name" value="GLUTATHIONE S-TRANSFERASE"/>
    <property type="match status" value="1"/>
</dbReference>
<gene>
    <name evidence="2" type="ORF">HS088_TW20G00704</name>
</gene>
<dbReference type="GO" id="GO:0005737">
    <property type="term" value="C:cytoplasm"/>
    <property type="evidence" value="ECO:0007669"/>
    <property type="project" value="TreeGrafter"/>
</dbReference>
<dbReference type="InterPro" id="IPR010987">
    <property type="entry name" value="Glutathione-S-Trfase_C-like"/>
</dbReference>
<evidence type="ECO:0000259" key="1">
    <source>
        <dbReference type="PROSITE" id="PS50405"/>
    </source>
</evidence>
<dbReference type="PANTHER" id="PTHR11260">
    <property type="entry name" value="GLUTATHIONE S-TRANSFERASE, GST, SUPERFAMILY, GST DOMAIN CONTAINING"/>
    <property type="match status" value="1"/>
</dbReference>
<keyword evidence="2" id="KW-0808">Transferase</keyword>
<evidence type="ECO:0000313" key="2">
    <source>
        <dbReference type="EMBL" id="KAF5730331.1"/>
    </source>
</evidence>
<dbReference type="InterPro" id="IPR004046">
    <property type="entry name" value="GST_C"/>
</dbReference>
<dbReference type="PROSITE" id="PS50405">
    <property type="entry name" value="GST_CTER"/>
    <property type="match status" value="1"/>
</dbReference>
<evidence type="ECO:0000313" key="3">
    <source>
        <dbReference type="Proteomes" id="UP000593562"/>
    </source>
</evidence>
<dbReference type="SUPFAM" id="SSF47616">
    <property type="entry name" value="GST C-terminal domain-like"/>
    <property type="match status" value="1"/>
</dbReference>
<accession>A0A7J7C863</accession>
<dbReference type="InParanoid" id="A0A7J7C863"/>
<organism evidence="2 3">
    <name type="scientific">Tripterygium wilfordii</name>
    <name type="common">Thunder God vine</name>
    <dbReference type="NCBI Taxonomy" id="458696"/>
    <lineage>
        <taxon>Eukaryota</taxon>
        <taxon>Viridiplantae</taxon>
        <taxon>Streptophyta</taxon>
        <taxon>Embryophyta</taxon>
        <taxon>Tracheophyta</taxon>
        <taxon>Spermatophyta</taxon>
        <taxon>Magnoliopsida</taxon>
        <taxon>eudicotyledons</taxon>
        <taxon>Gunneridae</taxon>
        <taxon>Pentapetalae</taxon>
        <taxon>rosids</taxon>
        <taxon>fabids</taxon>
        <taxon>Celastrales</taxon>
        <taxon>Celastraceae</taxon>
        <taxon>Tripterygium</taxon>
    </lineage>
</organism>
<protein>
    <submittedName>
        <fullName evidence="2">Putative glutathione s-transferase</fullName>
    </submittedName>
</protein>
<proteinExistence type="predicted"/>
<comment type="caution">
    <text evidence="2">The sequence shown here is derived from an EMBL/GenBank/DDBJ whole genome shotgun (WGS) entry which is preliminary data.</text>
</comment>
<keyword evidence="3" id="KW-1185">Reference proteome</keyword>
<name>A0A7J7C863_TRIWF</name>
<dbReference type="Gene3D" id="1.20.1050.10">
    <property type="match status" value="1"/>
</dbReference>
<dbReference type="AlphaFoldDB" id="A0A7J7C863"/>
<dbReference type="GO" id="GO:0006749">
    <property type="term" value="P:glutathione metabolic process"/>
    <property type="evidence" value="ECO:0007669"/>
    <property type="project" value="InterPro"/>
</dbReference>
<dbReference type="InterPro" id="IPR036282">
    <property type="entry name" value="Glutathione-S-Trfase_C_sf"/>
</dbReference>
<dbReference type="CDD" id="cd03185">
    <property type="entry name" value="GST_C_Tau"/>
    <property type="match status" value="1"/>
</dbReference>
<dbReference type="InterPro" id="IPR045073">
    <property type="entry name" value="Omega/Tau-like"/>
</dbReference>
<dbReference type="InterPro" id="IPR045074">
    <property type="entry name" value="GST_C_Tau"/>
</dbReference>
<sequence length="117" mass="13268">MGAWGACIAEGEAKEKAVESTLESFAFLEKEIEGKEFFSGDEIGFQDLSMGWIILWLNVFEQVGDIKLLHKFPSLSEWSQNFLQIPVIKECLPPREKLVDYFTASVAYMRSLAAKKD</sequence>
<feature type="domain" description="GST C-terminal" evidence="1">
    <location>
        <begin position="1"/>
        <end position="101"/>
    </location>
</feature>
<dbReference type="Proteomes" id="UP000593562">
    <property type="component" value="Unassembled WGS sequence"/>
</dbReference>
<dbReference type="Pfam" id="PF00043">
    <property type="entry name" value="GST_C"/>
    <property type="match status" value="1"/>
</dbReference>
<dbReference type="EMBL" id="JAAARO010000020">
    <property type="protein sequence ID" value="KAF5730331.1"/>
    <property type="molecule type" value="Genomic_DNA"/>
</dbReference>
<dbReference type="GO" id="GO:0004364">
    <property type="term" value="F:glutathione transferase activity"/>
    <property type="evidence" value="ECO:0007669"/>
    <property type="project" value="InterPro"/>
</dbReference>